<dbReference type="AlphaFoldDB" id="A0A0P7E670"/>
<gene>
    <name evidence="1" type="ORF">AOG27_05260</name>
</gene>
<keyword evidence="1" id="KW-0808">Transferase</keyword>
<dbReference type="Gene3D" id="3.40.50.2300">
    <property type="match status" value="1"/>
</dbReference>
<dbReference type="Proteomes" id="UP000050378">
    <property type="component" value="Unassembled WGS sequence"/>
</dbReference>
<accession>A0A0P7E670</accession>
<reference evidence="1 2" key="1">
    <citation type="submission" date="2015-09" db="EMBL/GenBank/DDBJ databases">
        <title>Draft Genome Sequence of Pseudoalteromonas lipolytica UCD-48B.</title>
        <authorList>
            <person name="Krusor M."/>
            <person name="Coil D.A."/>
            <person name="Lang J.M."/>
            <person name="Eisen J.A."/>
            <person name="Alexiev A."/>
        </authorList>
    </citation>
    <scope>NUCLEOTIDE SEQUENCE [LARGE SCALE GENOMIC DNA]</scope>
    <source>
        <strain evidence="1 2">UCD-48B</strain>
    </source>
</reference>
<organism evidence="1 2">
    <name type="scientific">Pseudoalteromonas lipolytica</name>
    <dbReference type="NCBI Taxonomy" id="570156"/>
    <lineage>
        <taxon>Bacteria</taxon>
        <taxon>Pseudomonadati</taxon>
        <taxon>Pseudomonadota</taxon>
        <taxon>Gammaproteobacteria</taxon>
        <taxon>Alteromonadales</taxon>
        <taxon>Pseudoalteromonadaceae</taxon>
        <taxon>Pseudoalteromonas</taxon>
    </lineage>
</organism>
<name>A0A0P7E670_9GAMM</name>
<keyword evidence="1" id="KW-0418">Kinase</keyword>
<evidence type="ECO:0000313" key="1">
    <source>
        <dbReference type="EMBL" id="KPM85163.1"/>
    </source>
</evidence>
<dbReference type="GO" id="GO:0016301">
    <property type="term" value="F:kinase activity"/>
    <property type="evidence" value="ECO:0007669"/>
    <property type="project" value="UniProtKB-KW"/>
</dbReference>
<protein>
    <submittedName>
        <fullName evidence="1">Histidine kinase</fullName>
    </submittedName>
</protein>
<dbReference type="InterPro" id="IPR011006">
    <property type="entry name" value="CheY-like_superfamily"/>
</dbReference>
<dbReference type="PATRIC" id="fig|570156.3.peg.1044"/>
<proteinExistence type="predicted"/>
<evidence type="ECO:0000313" key="2">
    <source>
        <dbReference type="Proteomes" id="UP000050378"/>
    </source>
</evidence>
<dbReference type="RefSeq" id="WP_054551931.1">
    <property type="nucleotide sequence ID" value="NZ_LJTC01000002.1"/>
</dbReference>
<comment type="caution">
    <text evidence="1">The sequence shown here is derived from an EMBL/GenBank/DDBJ whole genome shotgun (WGS) entry which is preliminary data.</text>
</comment>
<dbReference type="SUPFAM" id="SSF52172">
    <property type="entry name" value="CheY-like"/>
    <property type="match status" value="1"/>
</dbReference>
<dbReference type="EMBL" id="LJTC01000002">
    <property type="protein sequence ID" value="KPM85163.1"/>
    <property type="molecule type" value="Genomic_DNA"/>
</dbReference>
<sequence length="146" mass="17084">MKVLVAEDNELKLKSILDFLESSHGIKSDLVKVVLTPDDAIVEIKKKIYDFFILDMSLPAFEQDKKQIRSLSGKRVLMTMKHKRLKTRTVVFTQWDVFGHHDDRVSLENLKTELLDTFPSFLKDIIFWESSSNEWKVRISSQINEL</sequence>
<dbReference type="OrthoDB" id="5520457at2"/>
<dbReference type="STRING" id="570156.AOG27_05260"/>